<dbReference type="InterPro" id="IPR044750">
    <property type="entry name" value="C2_SRC2/BAP"/>
</dbReference>
<dbReference type="CDD" id="cd04051">
    <property type="entry name" value="C2_SRC2_like"/>
    <property type="match status" value="1"/>
</dbReference>
<dbReference type="PROSITE" id="PS50004">
    <property type="entry name" value="C2"/>
    <property type="match status" value="1"/>
</dbReference>
<feature type="region of interest" description="Disordered" evidence="1">
    <location>
        <begin position="1"/>
        <end position="36"/>
    </location>
</feature>
<dbReference type="SUPFAM" id="SSF49562">
    <property type="entry name" value="C2 domain (Calcium/lipid-binding domain, CaLB)"/>
    <property type="match status" value="1"/>
</dbReference>
<accession>A0AAW1H6K4</accession>
<dbReference type="InterPro" id="IPR035892">
    <property type="entry name" value="C2_domain_sf"/>
</dbReference>
<keyword evidence="4" id="KW-1185">Reference proteome</keyword>
<dbReference type="EMBL" id="JBDFQZ010000012">
    <property type="protein sequence ID" value="KAK9671875.1"/>
    <property type="molecule type" value="Genomic_DNA"/>
</dbReference>
<sequence>MNGGSIKPSTQTQKPSKFSSSIQLKKKTKQSKQKTKIQSMECRTIDLTIISAQDLKKASIFSSKMEPYVVVSVYDSMHINHRYSSLQQHKTPVDKTGNKNPRWNFPIKFTLDDAALQNYRLTFHFELFSRHALLPDTLIGEVHVPVSELISYVGKSDVSHVSYQVRKRSGNPKGVLNFSYKFGEKFTSVPPSTMRAGPSMAYPPQPASGYPALQYTYPAQPAGVGYAYPAPVNGYGYGYGYGAPQQVVQPQGRRNNFGMGMGARLLGGALAGLVVGDLVSDMGHDGGYYDDGGFDGGYDDGGFDFGGF</sequence>
<feature type="domain" description="C2" evidence="2">
    <location>
        <begin position="25"/>
        <end position="160"/>
    </location>
</feature>
<comment type="caution">
    <text evidence="3">The sequence shown here is derived from an EMBL/GenBank/DDBJ whole genome shotgun (WGS) entry which is preliminary data.</text>
</comment>
<protein>
    <recommendedName>
        <fullName evidence="2">C2 domain-containing protein</fullName>
    </recommendedName>
</protein>
<evidence type="ECO:0000313" key="3">
    <source>
        <dbReference type="EMBL" id="KAK9671875.1"/>
    </source>
</evidence>
<dbReference type="PANTHER" id="PTHR32246">
    <property type="entry name" value="INGRESSION PROTEIN FIC1"/>
    <property type="match status" value="1"/>
</dbReference>
<dbReference type="SMART" id="SM00239">
    <property type="entry name" value="C2"/>
    <property type="match status" value="1"/>
</dbReference>
<reference evidence="3" key="1">
    <citation type="submission" date="2024-03" db="EMBL/GenBank/DDBJ databases">
        <title>WGS assembly of Saponaria officinalis var. Norfolk2.</title>
        <authorList>
            <person name="Jenkins J."/>
            <person name="Shu S."/>
            <person name="Grimwood J."/>
            <person name="Barry K."/>
            <person name="Goodstein D."/>
            <person name="Schmutz J."/>
            <person name="Leebens-Mack J."/>
            <person name="Osbourn A."/>
        </authorList>
    </citation>
    <scope>NUCLEOTIDE SEQUENCE [LARGE SCALE GENOMIC DNA]</scope>
    <source>
        <strain evidence="3">JIC</strain>
    </source>
</reference>
<dbReference type="Proteomes" id="UP001443914">
    <property type="component" value="Unassembled WGS sequence"/>
</dbReference>
<evidence type="ECO:0000256" key="1">
    <source>
        <dbReference type="SAM" id="MobiDB-lite"/>
    </source>
</evidence>
<dbReference type="Pfam" id="PF00168">
    <property type="entry name" value="C2"/>
    <property type="match status" value="1"/>
</dbReference>
<organism evidence="3 4">
    <name type="scientific">Saponaria officinalis</name>
    <name type="common">Common soapwort</name>
    <name type="synonym">Lychnis saponaria</name>
    <dbReference type="NCBI Taxonomy" id="3572"/>
    <lineage>
        <taxon>Eukaryota</taxon>
        <taxon>Viridiplantae</taxon>
        <taxon>Streptophyta</taxon>
        <taxon>Embryophyta</taxon>
        <taxon>Tracheophyta</taxon>
        <taxon>Spermatophyta</taxon>
        <taxon>Magnoliopsida</taxon>
        <taxon>eudicotyledons</taxon>
        <taxon>Gunneridae</taxon>
        <taxon>Pentapetalae</taxon>
        <taxon>Caryophyllales</taxon>
        <taxon>Caryophyllaceae</taxon>
        <taxon>Caryophylleae</taxon>
        <taxon>Saponaria</taxon>
    </lineage>
</organism>
<dbReference type="AlphaFoldDB" id="A0AAW1H6K4"/>
<name>A0AAW1H6K4_SAPOF</name>
<evidence type="ECO:0000313" key="4">
    <source>
        <dbReference type="Proteomes" id="UP001443914"/>
    </source>
</evidence>
<dbReference type="InterPro" id="IPR000008">
    <property type="entry name" value="C2_dom"/>
</dbReference>
<dbReference type="GO" id="GO:0006952">
    <property type="term" value="P:defense response"/>
    <property type="evidence" value="ECO:0007669"/>
    <property type="project" value="InterPro"/>
</dbReference>
<feature type="compositionally biased region" description="Polar residues" evidence="1">
    <location>
        <begin position="7"/>
        <end position="18"/>
    </location>
</feature>
<proteinExistence type="predicted"/>
<dbReference type="Gene3D" id="2.60.40.150">
    <property type="entry name" value="C2 domain"/>
    <property type="match status" value="1"/>
</dbReference>
<dbReference type="PANTHER" id="PTHR32246:SF173">
    <property type="entry name" value="C2 DOMAIN-CONTAINING PROTEIN"/>
    <property type="match status" value="1"/>
</dbReference>
<evidence type="ECO:0000259" key="2">
    <source>
        <dbReference type="PROSITE" id="PS50004"/>
    </source>
</evidence>
<gene>
    <name evidence="3" type="ORF">RND81_12G060700</name>
</gene>
<feature type="compositionally biased region" description="Basic residues" evidence="1">
    <location>
        <begin position="24"/>
        <end position="35"/>
    </location>
</feature>